<dbReference type="InterPro" id="IPR009057">
    <property type="entry name" value="Homeodomain-like_sf"/>
</dbReference>
<dbReference type="Pfam" id="PF12833">
    <property type="entry name" value="HTH_18"/>
    <property type="match status" value="1"/>
</dbReference>
<keyword evidence="2" id="KW-0238">DNA-binding</keyword>
<dbReference type="InterPro" id="IPR018060">
    <property type="entry name" value="HTH_AraC"/>
</dbReference>
<dbReference type="SMART" id="SM00342">
    <property type="entry name" value="HTH_ARAC"/>
    <property type="match status" value="1"/>
</dbReference>
<dbReference type="SUPFAM" id="SSF46689">
    <property type="entry name" value="Homeodomain-like"/>
    <property type="match status" value="1"/>
</dbReference>
<evidence type="ECO:0000256" key="2">
    <source>
        <dbReference type="ARBA" id="ARBA00023125"/>
    </source>
</evidence>
<sequence>MLLYKYIVYLYKNILMTQRFYITKNLDVFEFDAEKEWGYPRHKHHFFELTFVLKGSGKHVLNESVIDYKEGDLFFLTPKDEHEFIIGEPTRFGVLKFTEQMFLEKATFSTSTYWRKNLEAVIFHQNIVAKSVISCKTDKEQLFRLYHLIKSELHSPLTYSRNVLSELFGALLIILSRNLKSTLKNSGHVYDKNKVDLILTYIRQNVQNKELIKVDVIAETFHLSPNYVGIFVKKHTGISLQRYIMETKIKMAESLLKQSSLSIGEIAEKTGFTDSSHFNKTFKKYAGKNPSEYQTSK</sequence>
<dbReference type="PANTHER" id="PTHR43280">
    <property type="entry name" value="ARAC-FAMILY TRANSCRIPTIONAL REGULATOR"/>
    <property type="match status" value="1"/>
</dbReference>
<dbReference type="Pfam" id="PF02311">
    <property type="entry name" value="AraC_binding"/>
    <property type="match status" value="1"/>
</dbReference>
<dbReference type="InterPro" id="IPR018062">
    <property type="entry name" value="HTH_AraC-typ_CS"/>
</dbReference>
<dbReference type="GO" id="GO:0043565">
    <property type="term" value="F:sequence-specific DNA binding"/>
    <property type="evidence" value="ECO:0007669"/>
    <property type="project" value="InterPro"/>
</dbReference>
<dbReference type="InterPro" id="IPR037923">
    <property type="entry name" value="HTH-like"/>
</dbReference>
<dbReference type="PROSITE" id="PS01124">
    <property type="entry name" value="HTH_ARAC_FAMILY_2"/>
    <property type="match status" value="1"/>
</dbReference>
<evidence type="ECO:0000313" key="6">
    <source>
        <dbReference type="Proteomes" id="UP000274593"/>
    </source>
</evidence>
<dbReference type="InterPro" id="IPR014710">
    <property type="entry name" value="RmlC-like_jellyroll"/>
</dbReference>
<gene>
    <name evidence="5" type="ORF">D6T69_09125</name>
</gene>
<evidence type="ECO:0000256" key="1">
    <source>
        <dbReference type="ARBA" id="ARBA00023015"/>
    </source>
</evidence>
<evidence type="ECO:0000313" key="5">
    <source>
        <dbReference type="EMBL" id="AZJ35672.1"/>
    </source>
</evidence>
<name>A0A3S8R7D3_9FLAO</name>
<proteinExistence type="predicted"/>
<dbReference type="GO" id="GO:0003700">
    <property type="term" value="F:DNA-binding transcription factor activity"/>
    <property type="evidence" value="ECO:0007669"/>
    <property type="project" value="InterPro"/>
</dbReference>
<dbReference type="EMBL" id="CP032548">
    <property type="protein sequence ID" value="AZJ35672.1"/>
    <property type="molecule type" value="Genomic_DNA"/>
</dbReference>
<dbReference type="AlphaFoldDB" id="A0A3S8R7D3"/>
<dbReference type="PROSITE" id="PS00041">
    <property type="entry name" value="HTH_ARAC_FAMILY_1"/>
    <property type="match status" value="1"/>
</dbReference>
<feature type="domain" description="HTH araC/xylS-type" evidence="4">
    <location>
        <begin position="196"/>
        <end position="296"/>
    </location>
</feature>
<evidence type="ECO:0000259" key="4">
    <source>
        <dbReference type="PROSITE" id="PS01124"/>
    </source>
</evidence>
<keyword evidence="6" id="KW-1185">Reference proteome</keyword>
<dbReference type="Proteomes" id="UP000274593">
    <property type="component" value="Chromosome"/>
</dbReference>
<keyword evidence="3" id="KW-0804">Transcription</keyword>
<accession>A0A3S8R7D3</accession>
<dbReference type="PRINTS" id="PR00032">
    <property type="entry name" value="HTHARAC"/>
</dbReference>
<dbReference type="PANTHER" id="PTHR43280:SF2">
    <property type="entry name" value="HTH-TYPE TRANSCRIPTIONAL REGULATOR EXSA"/>
    <property type="match status" value="1"/>
</dbReference>
<dbReference type="Gene3D" id="2.60.120.10">
    <property type="entry name" value="Jelly Rolls"/>
    <property type="match status" value="1"/>
</dbReference>
<protein>
    <submittedName>
        <fullName evidence="5">AraC family transcriptional regulator</fullName>
    </submittedName>
</protein>
<dbReference type="SUPFAM" id="SSF51215">
    <property type="entry name" value="Regulatory protein AraC"/>
    <property type="match status" value="1"/>
</dbReference>
<dbReference type="InterPro" id="IPR020449">
    <property type="entry name" value="Tscrpt_reg_AraC-type_HTH"/>
</dbReference>
<organism evidence="5 6">
    <name type="scientific">Tenacibaculum singaporense</name>
    <dbReference type="NCBI Taxonomy" id="2358479"/>
    <lineage>
        <taxon>Bacteria</taxon>
        <taxon>Pseudomonadati</taxon>
        <taxon>Bacteroidota</taxon>
        <taxon>Flavobacteriia</taxon>
        <taxon>Flavobacteriales</taxon>
        <taxon>Flavobacteriaceae</taxon>
        <taxon>Tenacibaculum</taxon>
    </lineage>
</organism>
<dbReference type="Gene3D" id="1.10.10.60">
    <property type="entry name" value="Homeodomain-like"/>
    <property type="match status" value="2"/>
</dbReference>
<evidence type="ECO:0000256" key="3">
    <source>
        <dbReference type="ARBA" id="ARBA00023163"/>
    </source>
</evidence>
<keyword evidence="1" id="KW-0805">Transcription regulation</keyword>
<reference evidence="5 6" key="1">
    <citation type="submission" date="2018-09" db="EMBL/GenBank/DDBJ databases">
        <title>Insights into the microbiota of Asian seabass (Lates calcarifer) with tenacibaculosis symptoms and description of sp. nov. Tenacibaculum singaporense.</title>
        <authorList>
            <person name="Miyake S."/>
            <person name="Soh M."/>
            <person name="Azman M.N."/>
            <person name="Ngoh S.Y."/>
            <person name="Orban L."/>
        </authorList>
    </citation>
    <scope>NUCLEOTIDE SEQUENCE [LARGE SCALE GENOMIC DNA]</scope>
    <source>
        <strain evidence="5 6">DSM 106434</strain>
    </source>
</reference>
<dbReference type="InterPro" id="IPR003313">
    <property type="entry name" value="AraC-bd"/>
</dbReference>
<dbReference type="KEGG" id="tsig:D6T69_09125"/>